<keyword evidence="9" id="KW-1185">Reference proteome</keyword>
<dbReference type="AlphaFoldDB" id="A0A0D3I9B7"/>
<keyword evidence="3 6" id="KW-0347">Helicase</keyword>
<evidence type="ECO:0000313" key="8">
    <source>
        <dbReference type="EnsemblProtists" id="EOD07852"/>
    </source>
</evidence>
<proteinExistence type="inferred from homology"/>
<dbReference type="PROSITE" id="PS51194">
    <property type="entry name" value="HELICASE_CTER"/>
    <property type="match status" value="1"/>
</dbReference>
<dbReference type="eggNOG" id="KOG0345">
    <property type="taxonomic scope" value="Eukaryota"/>
</dbReference>
<dbReference type="Proteomes" id="UP000013827">
    <property type="component" value="Unassembled WGS sequence"/>
</dbReference>
<comment type="domain">
    <text evidence="6">The Q motif is unique to and characteristic of the DEAD box family of RNA helicases and controls ATP binding and hydrolysis.</text>
</comment>
<comment type="similarity">
    <text evidence="6">Belongs to the DEAD box helicase family.</text>
</comment>
<evidence type="ECO:0000256" key="2">
    <source>
        <dbReference type="ARBA" id="ARBA00022801"/>
    </source>
</evidence>
<evidence type="ECO:0000256" key="3">
    <source>
        <dbReference type="ARBA" id="ARBA00022806"/>
    </source>
</evidence>
<dbReference type="HOGENOM" id="CLU_1217223_0_0_1"/>
<dbReference type="InterPro" id="IPR025313">
    <property type="entry name" value="SPB4-like_CTE"/>
</dbReference>
<dbReference type="InterPro" id="IPR001650">
    <property type="entry name" value="Helicase_C-like"/>
</dbReference>
<dbReference type="GO" id="GO:0016787">
    <property type="term" value="F:hydrolase activity"/>
    <property type="evidence" value="ECO:0007669"/>
    <property type="project" value="UniProtKB-KW"/>
</dbReference>
<dbReference type="Pfam" id="PF13959">
    <property type="entry name" value="CTE_SPB4"/>
    <property type="match status" value="1"/>
</dbReference>
<dbReference type="Gene3D" id="3.40.50.300">
    <property type="entry name" value="P-loop containing nucleotide triphosphate hydrolases"/>
    <property type="match status" value="1"/>
</dbReference>
<evidence type="ECO:0000256" key="5">
    <source>
        <dbReference type="ARBA" id="ARBA00022884"/>
    </source>
</evidence>
<dbReference type="GO" id="GO:0003724">
    <property type="term" value="F:RNA helicase activity"/>
    <property type="evidence" value="ECO:0007669"/>
    <property type="project" value="UniProtKB-EC"/>
</dbReference>
<dbReference type="GeneID" id="17254003"/>
<dbReference type="EC" id="3.6.4.13" evidence="6"/>
<evidence type="ECO:0000256" key="4">
    <source>
        <dbReference type="ARBA" id="ARBA00022840"/>
    </source>
</evidence>
<sequence>MVYFLTCACVAFYSATLPQLPALRGASFAALHGKMSPKPRRRAFDTFAQQQQGAVLLCTDVAARGLDLPDVDWDPNAYVHRVGRTARMGRSGAALLLLRPEEEAYVHFLAVRKAPVEPREPEPSAPPVAEALTRLAVADRAVMERGAAAYVSFLKAYQEHVCRYVFVFDKLDLGALASAMGLLRLPRVRELGKKRKRGKGSWVEFTPAAQVDLEADDFAREARLMKQLRRGKITQAQFNAAMGESDDGP</sequence>
<dbReference type="RefSeq" id="XP_005760281.1">
    <property type="nucleotide sequence ID" value="XM_005760224.1"/>
</dbReference>
<dbReference type="SMART" id="SM01178">
    <property type="entry name" value="DUF4217"/>
    <property type="match status" value="1"/>
</dbReference>
<keyword evidence="2 6" id="KW-0378">Hydrolase</keyword>
<dbReference type="PaxDb" id="2903-EOD07852"/>
<keyword evidence="1 6" id="KW-0547">Nucleotide-binding</keyword>
<keyword evidence="4 6" id="KW-0067">ATP-binding</keyword>
<organism evidence="8 9">
    <name type="scientific">Emiliania huxleyi (strain CCMP1516)</name>
    <dbReference type="NCBI Taxonomy" id="280463"/>
    <lineage>
        <taxon>Eukaryota</taxon>
        <taxon>Haptista</taxon>
        <taxon>Haptophyta</taxon>
        <taxon>Prymnesiophyceae</taxon>
        <taxon>Isochrysidales</taxon>
        <taxon>Noelaerhabdaceae</taxon>
        <taxon>Emiliania</taxon>
    </lineage>
</organism>
<comment type="catalytic activity">
    <reaction evidence="6">
        <text>ATP + H2O = ADP + phosphate + H(+)</text>
        <dbReference type="Rhea" id="RHEA:13065"/>
        <dbReference type="ChEBI" id="CHEBI:15377"/>
        <dbReference type="ChEBI" id="CHEBI:15378"/>
        <dbReference type="ChEBI" id="CHEBI:30616"/>
        <dbReference type="ChEBI" id="CHEBI:43474"/>
        <dbReference type="ChEBI" id="CHEBI:456216"/>
        <dbReference type="EC" id="3.6.4.13"/>
    </reaction>
</comment>
<dbReference type="CDD" id="cd18787">
    <property type="entry name" value="SF2_C_DEAD"/>
    <property type="match status" value="1"/>
</dbReference>
<evidence type="ECO:0000256" key="1">
    <source>
        <dbReference type="ARBA" id="ARBA00022741"/>
    </source>
</evidence>
<reference evidence="8" key="2">
    <citation type="submission" date="2024-10" db="UniProtKB">
        <authorList>
            <consortium name="EnsemblProtists"/>
        </authorList>
    </citation>
    <scope>IDENTIFICATION</scope>
</reference>
<dbReference type="Pfam" id="PF00271">
    <property type="entry name" value="Helicase_C"/>
    <property type="match status" value="1"/>
</dbReference>
<dbReference type="InterPro" id="IPR027417">
    <property type="entry name" value="P-loop_NTPase"/>
</dbReference>
<dbReference type="SUPFAM" id="SSF52540">
    <property type="entry name" value="P-loop containing nucleoside triphosphate hydrolases"/>
    <property type="match status" value="1"/>
</dbReference>
<name>A0A0D3I9B7_EMIH1</name>
<protein>
    <recommendedName>
        <fullName evidence="6">ATP-dependent RNA helicase</fullName>
        <ecNumber evidence="6">3.6.4.13</ecNumber>
    </recommendedName>
</protein>
<dbReference type="GO" id="GO:0003723">
    <property type="term" value="F:RNA binding"/>
    <property type="evidence" value="ECO:0007669"/>
    <property type="project" value="UniProtKB-UniRule"/>
</dbReference>
<accession>A0A0D3I9B7</accession>
<dbReference type="KEGG" id="ehx:EMIHUDRAFT_249337"/>
<evidence type="ECO:0000313" key="9">
    <source>
        <dbReference type="Proteomes" id="UP000013827"/>
    </source>
</evidence>
<comment type="function">
    <text evidence="6">RNA helicase.</text>
</comment>
<dbReference type="STRING" id="2903.R1BES6"/>
<evidence type="ECO:0000256" key="6">
    <source>
        <dbReference type="RuleBase" id="RU365068"/>
    </source>
</evidence>
<dbReference type="SMART" id="SM00490">
    <property type="entry name" value="HELICc"/>
    <property type="match status" value="1"/>
</dbReference>
<dbReference type="PANTHER" id="PTHR24031">
    <property type="entry name" value="RNA HELICASE"/>
    <property type="match status" value="1"/>
</dbReference>
<feature type="domain" description="Helicase C-terminal" evidence="7">
    <location>
        <begin position="1"/>
        <end position="136"/>
    </location>
</feature>
<dbReference type="GO" id="GO:0005524">
    <property type="term" value="F:ATP binding"/>
    <property type="evidence" value="ECO:0007669"/>
    <property type="project" value="UniProtKB-UniRule"/>
</dbReference>
<keyword evidence="5 6" id="KW-0694">RNA-binding</keyword>
<evidence type="ECO:0000259" key="7">
    <source>
        <dbReference type="PROSITE" id="PS51194"/>
    </source>
</evidence>
<reference evidence="9" key="1">
    <citation type="journal article" date="2013" name="Nature">
        <title>Pan genome of the phytoplankton Emiliania underpins its global distribution.</title>
        <authorList>
            <person name="Read B.A."/>
            <person name="Kegel J."/>
            <person name="Klute M.J."/>
            <person name="Kuo A."/>
            <person name="Lefebvre S.C."/>
            <person name="Maumus F."/>
            <person name="Mayer C."/>
            <person name="Miller J."/>
            <person name="Monier A."/>
            <person name="Salamov A."/>
            <person name="Young J."/>
            <person name="Aguilar M."/>
            <person name="Claverie J.M."/>
            <person name="Frickenhaus S."/>
            <person name="Gonzalez K."/>
            <person name="Herman E.K."/>
            <person name="Lin Y.C."/>
            <person name="Napier J."/>
            <person name="Ogata H."/>
            <person name="Sarno A.F."/>
            <person name="Shmutz J."/>
            <person name="Schroeder D."/>
            <person name="de Vargas C."/>
            <person name="Verret F."/>
            <person name="von Dassow P."/>
            <person name="Valentin K."/>
            <person name="Van de Peer Y."/>
            <person name="Wheeler G."/>
            <person name="Dacks J.B."/>
            <person name="Delwiche C.F."/>
            <person name="Dyhrman S.T."/>
            <person name="Glockner G."/>
            <person name="John U."/>
            <person name="Richards T."/>
            <person name="Worden A.Z."/>
            <person name="Zhang X."/>
            <person name="Grigoriev I.V."/>
            <person name="Allen A.E."/>
            <person name="Bidle K."/>
            <person name="Borodovsky M."/>
            <person name="Bowler C."/>
            <person name="Brownlee C."/>
            <person name="Cock J.M."/>
            <person name="Elias M."/>
            <person name="Gladyshev V.N."/>
            <person name="Groth M."/>
            <person name="Guda C."/>
            <person name="Hadaegh A."/>
            <person name="Iglesias-Rodriguez M.D."/>
            <person name="Jenkins J."/>
            <person name="Jones B.M."/>
            <person name="Lawson T."/>
            <person name="Leese F."/>
            <person name="Lindquist E."/>
            <person name="Lobanov A."/>
            <person name="Lomsadze A."/>
            <person name="Malik S.B."/>
            <person name="Marsh M.E."/>
            <person name="Mackinder L."/>
            <person name="Mock T."/>
            <person name="Mueller-Roeber B."/>
            <person name="Pagarete A."/>
            <person name="Parker M."/>
            <person name="Probert I."/>
            <person name="Quesneville H."/>
            <person name="Raines C."/>
            <person name="Rensing S.A."/>
            <person name="Riano-Pachon D.M."/>
            <person name="Richier S."/>
            <person name="Rokitta S."/>
            <person name="Shiraiwa Y."/>
            <person name="Soanes D.M."/>
            <person name="van der Giezen M."/>
            <person name="Wahlund T.M."/>
            <person name="Williams B."/>
            <person name="Wilson W."/>
            <person name="Wolfe G."/>
            <person name="Wurch L.L."/>
        </authorList>
    </citation>
    <scope>NUCLEOTIDE SEQUENCE</scope>
</reference>
<dbReference type="EnsemblProtists" id="EOD07852">
    <property type="protein sequence ID" value="EOD07852"/>
    <property type="gene ID" value="EMIHUDRAFT_249337"/>
</dbReference>